<comment type="caution">
    <text evidence="1">The sequence shown here is derived from an EMBL/GenBank/DDBJ whole genome shotgun (WGS) entry which is preliminary data.</text>
</comment>
<evidence type="ECO:0000313" key="2">
    <source>
        <dbReference type="Proteomes" id="UP001634394"/>
    </source>
</evidence>
<sequence length="116" mass="13488">MEEMGKLQKSLNELMAQILEIKAEQRRVFSMQEQLAEQKKSASLLEPGLYQQTVKTTDKDDTMAELKDLLQKISTKEKEGTMIQKQPIRENMRQLARHRMLDRLPTYDTSMDGGDK</sequence>
<accession>A0ABD3W135</accession>
<name>A0ABD3W135_SINWO</name>
<organism evidence="1 2">
    <name type="scientific">Sinanodonta woodiana</name>
    <name type="common">Chinese pond mussel</name>
    <name type="synonym">Anodonta woodiana</name>
    <dbReference type="NCBI Taxonomy" id="1069815"/>
    <lineage>
        <taxon>Eukaryota</taxon>
        <taxon>Metazoa</taxon>
        <taxon>Spiralia</taxon>
        <taxon>Lophotrochozoa</taxon>
        <taxon>Mollusca</taxon>
        <taxon>Bivalvia</taxon>
        <taxon>Autobranchia</taxon>
        <taxon>Heteroconchia</taxon>
        <taxon>Palaeoheterodonta</taxon>
        <taxon>Unionida</taxon>
        <taxon>Unionoidea</taxon>
        <taxon>Unionidae</taxon>
        <taxon>Unioninae</taxon>
        <taxon>Sinanodonta</taxon>
    </lineage>
</organism>
<keyword evidence="2" id="KW-1185">Reference proteome</keyword>
<evidence type="ECO:0000313" key="1">
    <source>
        <dbReference type="EMBL" id="KAL3867270.1"/>
    </source>
</evidence>
<dbReference type="Proteomes" id="UP001634394">
    <property type="component" value="Unassembled WGS sequence"/>
</dbReference>
<proteinExistence type="predicted"/>
<protein>
    <submittedName>
        <fullName evidence="1">Uncharacterized protein</fullName>
    </submittedName>
</protein>
<gene>
    <name evidence="1" type="ORF">ACJMK2_044484</name>
</gene>
<reference evidence="1 2" key="1">
    <citation type="submission" date="2024-11" db="EMBL/GenBank/DDBJ databases">
        <title>Chromosome-level genome assembly of the freshwater bivalve Anodonta woodiana.</title>
        <authorList>
            <person name="Chen X."/>
        </authorList>
    </citation>
    <scope>NUCLEOTIDE SEQUENCE [LARGE SCALE GENOMIC DNA]</scope>
    <source>
        <strain evidence="1">MN2024</strain>
        <tissue evidence="1">Gills</tissue>
    </source>
</reference>
<dbReference type="EMBL" id="JBJQND010000009">
    <property type="protein sequence ID" value="KAL3867270.1"/>
    <property type="molecule type" value="Genomic_DNA"/>
</dbReference>
<dbReference type="AlphaFoldDB" id="A0ABD3W135"/>